<dbReference type="VEuPathDB" id="FungiDB:LCOR_10766.1"/>
<proteinExistence type="predicted"/>
<dbReference type="Gene3D" id="1.20.1280.50">
    <property type="match status" value="1"/>
</dbReference>
<sequence>MTSLSTNFVTVFPSEILGRIFSFLPQHDRIEYARVCRLWREGILLHPWDPHTWRSYDLLLYSLHQDLVLFANVAPYIEELHTYDRTYDDDENPVFVDMDHLAMLTSIALPKIRALDYACFGLRRNALIRLLCHVGAQLERLEIKIEYESDTSWPPCIHEILQHCPLLQHLTYNADFSNDIVIEDFKAADDEPHQVRYPLLQTLELEREDFQTSELLPLLHACPQIRRLHLSCALAWNVDLLSVFDACPALQSLEIDVKKHDAQEINRPCWWKTSWITPPLHDGNLASHGLSHLIVSNFRHLHQFYALNTIVNQHYQTLKHIEVTISHDFVFPHAGRKHEAICNAPPHLEKLDYHFGQHQYTDDDLEFFIRPHLEQCLRLTWVSIKADLGNHHPPLQRWAFEALAQLSDLRHLCIQIPNDPNDMVYFLDTINKRKKVVLSSLLYQGLWLSNTKVIRAIVAIPSLRCLALSVPSIHEHVPRNEMLETLQLLQGAPCIQSLAFANVNGFGPHRVWKEIRAMPNLEQLYIVTYTVTSKKGIRHLARRQPPLKTLVIMELSDDCHHKESDNDLLQTLVYARTKIKIVHGEHDCGKCCQHHTSRKARMYGL</sequence>
<comment type="caution">
    <text evidence="2">The sequence shown here is derived from an EMBL/GenBank/DDBJ whole genome shotgun (WGS) entry which is preliminary data.</text>
</comment>
<gene>
    <name evidence="2" type="ORF">LCOR_10766.1</name>
</gene>
<dbReference type="PANTHER" id="PTHR38926:SF5">
    <property type="entry name" value="F-BOX AND LEUCINE-RICH REPEAT PROTEIN 6"/>
    <property type="match status" value="1"/>
</dbReference>
<dbReference type="Proteomes" id="UP000027586">
    <property type="component" value="Unassembled WGS sequence"/>
</dbReference>
<dbReference type="SUPFAM" id="SSF81383">
    <property type="entry name" value="F-box domain"/>
    <property type="match status" value="1"/>
</dbReference>
<dbReference type="InterPro" id="IPR036047">
    <property type="entry name" value="F-box-like_dom_sf"/>
</dbReference>
<reference evidence="2" key="1">
    <citation type="submission" date="2013-08" db="EMBL/GenBank/DDBJ databases">
        <title>Gene expansion shapes genome architecture in the human pathogen Lichtheimia corymbifera: an evolutionary genomics analysis in the ancient terrestrial Mucorales (Mucoromycotina).</title>
        <authorList>
            <person name="Schwartze V.U."/>
            <person name="Winter S."/>
            <person name="Shelest E."/>
            <person name="Marcet-Houben M."/>
            <person name="Horn F."/>
            <person name="Wehner S."/>
            <person name="Hoffmann K."/>
            <person name="Riege K."/>
            <person name="Sammeth M."/>
            <person name="Nowrousian M."/>
            <person name="Valiante V."/>
            <person name="Linde J."/>
            <person name="Jacobsen I.D."/>
            <person name="Marz M."/>
            <person name="Brakhage A.A."/>
            <person name="Gabaldon T."/>
            <person name="Bocker S."/>
            <person name="Voigt K."/>
        </authorList>
    </citation>
    <scope>NUCLEOTIDE SEQUENCE [LARGE SCALE GENOMIC DNA]</scope>
    <source>
        <strain evidence="2">FSU 9682</strain>
    </source>
</reference>
<dbReference type="OrthoDB" id="10257471at2759"/>
<dbReference type="AlphaFoldDB" id="A0A068SFB6"/>
<evidence type="ECO:0000313" key="2">
    <source>
        <dbReference type="EMBL" id="CDH59966.1"/>
    </source>
</evidence>
<evidence type="ECO:0000313" key="3">
    <source>
        <dbReference type="Proteomes" id="UP000027586"/>
    </source>
</evidence>
<name>A0A068SFB6_9FUNG</name>
<dbReference type="Gene3D" id="3.80.10.10">
    <property type="entry name" value="Ribonuclease Inhibitor"/>
    <property type="match status" value="1"/>
</dbReference>
<accession>A0A068SFB6</accession>
<evidence type="ECO:0000259" key="1">
    <source>
        <dbReference type="PROSITE" id="PS50181"/>
    </source>
</evidence>
<dbReference type="SUPFAM" id="SSF52047">
    <property type="entry name" value="RNI-like"/>
    <property type="match status" value="2"/>
</dbReference>
<dbReference type="EMBL" id="CBTN010000079">
    <property type="protein sequence ID" value="CDH59966.1"/>
    <property type="molecule type" value="Genomic_DNA"/>
</dbReference>
<dbReference type="PANTHER" id="PTHR38926">
    <property type="entry name" value="F-BOX DOMAIN CONTAINING PROTEIN, EXPRESSED"/>
    <property type="match status" value="1"/>
</dbReference>
<keyword evidence="3" id="KW-1185">Reference proteome</keyword>
<dbReference type="InterPro" id="IPR032675">
    <property type="entry name" value="LRR_dom_sf"/>
</dbReference>
<dbReference type="Pfam" id="PF12937">
    <property type="entry name" value="F-box-like"/>
    <property type="match status" value="1"/>
</dbReference>
<dbReference type="InterPro" id="IPR001810">
    <property type="entry name" value="F-box_dom"/>
</dbReference>
<dbReference type="PROSITE" id="PS50181">
    <property type="entry name" value="FBOX"/>
    <property type="match status" value="1"/>
</dbReference>
<protein>
    <recommendedName>
        <fullName evidence="1">F-box domain-containing protein</fullName>
    </recommendedName>
</protein>
<organism evidence="2 3">
    <name type="scientific">Lichtheimia corymbifera JMRC:FSU:9682</name>
    <dbReference type="NCBI Taxonomy" id="1263082"/>
    <lineage>
        <taxon>Eukaryota</taxon>
        <taxon>Fungi</taxon>
        <taxon>Fungi incertae sedis</taxon>
        <taxon>Mucoromycota</taxon>
        <taxon>Mucoromycotina</taxon>
        <taxon>Mucoromycetes</taxon>
        <taxon>Mucorales</taxon>
        <taxon>Lichtheimiaceae</taxon>
        <taxon>Lichtheimia</taxon>
    </lineage>
</organism>
<feature type="domain" description="F-box" evidence="1">
    <location>
        <begin position="6"/>
        <end position="56"/>
    </location>
</feature>